<sequence>MEKNELPTIPAISDELLSALDRRFPERCPDAETPDREIWMAAGKRHLVRFLLAEKARQDQQSMKGSVL</sequence>
<evidence type="ECO:0000313" key="1">
    <source>
        <dbReference type="EMBL" id="MET3601133.1"/>
    </source>
</evidence>
<proteinExistence type="predicted"/>
<evidence type="ECO:0000313" key="2">
    <source>
        <dbReference type="Proteomes" id="UP001549164"/>
    </source>
</evidence>
<comment type="caution">
    <text evidence="1">The sequence shown here is derived from an EMBL/GenBank/DDBJ whole genome shotgun (WGS) entry which is preliminary data.</text>
</comment>
<dbReference type="Proteomes" id="UP001549164">
    <property type="component" value="Unassembled WGS sequence"/>
</dbReference>
<accession>A0ABV2IE16</accession>
<gene>
    <name evidence="1" type="ORF">ABID12_003084</name>
</gene>
<dbReference type="EMBL" id="JBEPLY010000011">
    <property type="protein sequence ID" value="MET3601133.1"/>
    <property type="molecule type" value="Genomic_DNA"/>
</dbReference>
<protein>
    <submittedName>
        <fullName evidence="1">Uncharacterized protein</fullName>
    </submittedName>
</protein>
<organism evidence="1 2">
    <name type="scientific">Martelella mangrovi</name>
    <dbReference type="NCBI Taxonomy" id="1397477"/>
    <lineage>
        <taxon>Bacteria</taxon>
        <taxon>Pseudomonadati</taxon>
        <taxon>Pseudomonadota</taxon>
        <taxon>Alphaproteobacteria</taxon>
        <taxon>Hyphomicrobiales</taxon>
        <taxon>Aurantimonadaceae</taxon>
        <taxon>Martelella</taxon>
    </lineage>
</organism>
<name>A0ABV2IE16_9HYPH</name>
<dbReference type="RefSeq" id="WP_354434983.1">
    <property type="nucleotide sequence ID" value="NZ_JBEPLY010000011.1"/>
</dbReference>
<keyword evidence="2" id="KW-1185">Reference proteome</keyword>
<reference evidence="1 2" key="1">
    <citation type="submission" date="2024-06" db="EMBL/GenBank/DDBJ databases">
        <title>Genomic Encyclopedia of Type Strains, Phase IV (KMG-IV): sequencing the most valuable type-strain genomes for metagenomic binning, comparative biology and taxonomic classification.</title>
        <authorList>
            <person name="Goeker M."/>
        </authorList>
    </citation>
    <scope>NUCLEOTIDE SEQUENCE [LARGE SCALE GENOMIC DNA]</scope>
    <source>
        <strain evidence="1 2">DSM 28102</strain>
    </source>
</reference>